<organism evidence="3 4">
    <name type="scientific">Streptomyces bikiniensis</name>
    <dbReference type="NCBI Taxonomy" id="1896"/>
    <lineage>
        <taxon>Bacteria</taxon>
        <taxon>Bacillati</taxon>
        <taxon>Actinomycetota</taxon>
        <taxon>Actinomycetes</taxon>
        <taxon>Kitasatosporales</taxon>
        <taxon>Streptomycetaceae</taxon>
        <taxon>Streptomyces</taxon>
    </lineage>
</organism>
<evidence type="ECO:0000256" key="1">
    <source>
        <dbReference type="SAM" id="MobiDB-lite"/>
    </source>
</evidence>
<gene>
    <name evidence="3" type="ORF">ACIGW0_22505</name>
</gene>
<dbReference type="InterPro" id="IPR029058">
    <property type="entry name" value="AB_hydrolase_fold"/>
</dbReference>
<accession>A0ABW8CXC3</accession>
<dbReference type="RefSeq" id="WP_399617558.1">
    <property type="nucleotide sequence ID" value="NZ_JBITYT010000010.1"/>
</dbReference>
<name>A0ABW8CXC3_STRBI</name>
<keyword evidence="4" id="KW-1185">Reference proteome</keyword>
<proteinExistence type="predicted"/>
<sequence length="292" mass="30522">MTEQTAPDTARPDGAGRREGAGVRAGLFTRSFGPPPGAGGTTVVLVHGLGLSGRYFTPLARRLAANGATVLVPDLPGNARSRAAARRMPDVERAADALARWHRRLSPGPSLLAANSVGCQVAAALAVRHPRLVRRLVLLGPALEPGVSGLRHCGRLLADAPREPLSLLGVAATDYLLTGPFRFAASLRHALRDAAGAFEGHLARVAAPTLVIRGAGDTIASHTWIRHAARLVPDGRVVDVPGAAHAAHHSAPEAVARLIEEFTAEETEETEIEETETEAAEAEETGKTGEKA</sequence>
<reference evidence="3 4" key="1">
    <citation type="submission" date="2024-10" db="EMBL/GenBank/DDBJ databases">
        <title>The Natural Products Discovery Center: Release of the First 8490 Sequenced Strains for Exploring Actinobacteria Biosynthetic Diversity.</title>
        <authorList>
            <person name="Kalkreuter E."/>
            <person name="Kautsar S.A."/>
            <person name="Yang D."/>
            <person name="Bader C.D."/>
            <person name="Teijaro C.N."/>
            <person name="Fluegel L."/>
            <person name="Davis C.M."/>
            <person name="Simpson J.R."/>
            <person name="Lauterbach L."/>
            <person name="Steele A.D."/>
            <person name="Gui C."/>
            <person name="Meng S."/>
            <person name="Li G."/>
            <person name="Viehrig K."/>
            <person name="Ye F."/>
            <person name="Su P."/>
            <person name="Kiefer A.F."/>
            <person name="Nichols A."/>
            <person name="Cepeda A.J."/>
            <person name="Yan W."/>
            <person name="Fan B."/>
            <person name="Jiang Y."/>
            <person name="Adhikari A."/>
            <person name="Zheng C.-J."/>
            <person name="Schuster L."/>
            <person name="Cowan T.M."/>
            <person name="Smanski M.J."/>
            <person name="Chevrette M.G."/>
            <person name="De Carvalho L.P.S."/>
            <person name="Shen B."/>
        </authorList>
    </citation>
    <scope>NUCLEOTIDE SEQUENCE [LARGE SCALE GENOMIC DNA]</scope>
    <source>
        <strain evidence="3 4">NPDC053346</strain>
    </source>
</reference>
<feature type="compositionally biased region" description="Acidic residues" evidence="1">
    <location>
        <begin position="264"/>
        <end position="283"/>
    </location>
</feature>
<keyword evidence="3" id="KW-0378">Hydrolase</keyword>
<feature type="region of interest" description="Disordered" evidence="1">
    <location>
        <begin position="264"/>
        <end position="292"/>
    </location>
</feature>
<dbReference type="InterPro" id="IPR050228">
    <property type="entry name" value="Carboxylesterase_BioH"/>
</dbReference>
<evidence type="ECO:0000313" key="4">
    <source>
        <dbReference type="Proteomes" id="UP001614391"/>
    </source>
</evidence>
<dbReference type="SUPFAM" id="SSF53474">
    <property type="entry name" value="alpha/beta-Hydrolases"/>
    <property type="match status" value="1"/>
</dbReference>
<dbReference type="Proteomes" id="UP001614391">
    <property type="component" value="Unassembled WGS sequence"/>
</dbReference>
<dbReference type="PANTHER" id="PTHR43194">
    <property type="entry name" value="HYDROLASE ALPHA/BETA FOLD FAMILY"/>
    <property type="match status" value="1"/>
</dbReference>
<evidence type="ECO:0000313" key="3">
    <source>
        <dbReference type="EMBL" id="MFI9122144.1"/>
    </source>
</evidence>
<dbReference type="EMBL" id="JBITYT010000010">
    <property type="protein sequence ID" value="MFI9122144.1"/>
    <property type="molecule type" value="Genomic_DNA"/>
</dbReference>
<comment type="caution">
    <text evidence="3">The sequence shown here is derived from an EMBL/GenBank/DDBJ whole genome shotgun (WGS) entry which is preliminary data.</text>
</comment>
<dbReference type="Pfam" id="PF12697">
    <property type="entry name" value="Abhydrolase_6"/>
    <property type="match status" value="1"/>
</dbReference>
<evidence type="ECO:0000259" key="2">
    <source>
        <dbReference type="Pfam" id="PF12697"/>
    </source>
</evidence>
<dbReference type="PRINTS" id="PR00111">
    <property type="entry name" value="ABHYDROLASE"/>
</dbReference>
<feature type="compositionally biased region" description="Basic and acidic residues" evidence="1">
    <location>
        <begin position="10"/>
        <end position="20"/>
    </location>
</feature>
<feature type="domain" description="AB hydrolase-1" evidence="2">
    <location>
        <begin position="43"/>
        <end position="257"/>
    </location>
</feature>
<protein>
    <submittedName>
        <fullName evidence="3">Alpha/beta fold hydrolase</fullName>
    </submittedName>
</protein>
<dbReference type="PANTHER" id="PTHR43194:SF5">
    <property type="entry name" value="PIMELOYL-[ACYL-CARRIER PROTEIN] METHYL ESTER ESTERASE"/>
    <property type="match status" value="1"/>
</dbReference>
<dbReference type="InterPro" id="IPR000073">
    <property type="entry name" value="AB_hydrolase_1"/>
</dbReference>
<dbReference type="GO" id="GO:0016787">
    <property type="term" value="F:hydrolase activity"/>
    <property type="evidence" value="ECO:0007669"/>
    <property type="project" value="UniProtKB-KW"/>
</dbReference>
<dbReference type="Gene3D" id="3.40.50.1820">
    <property type="entry name" value="alpha/beta hydrolase"/>
    <property type="match status" value="1"/>
</dbReference>
<feature type="region of interest" description="Disordered" evidence="1">
    <location>
        <begin position="1"/>
        <end position="20"/>
    </location>
</feature>